<dbReference type="PANTHER" id="PTHR33490">
    <property type="entry name" value="BLR5614 PROTEIN-RELATED"/>
    <property type="match status" value="1"/>
</dbReference>
<evidence type="ECO:0000313" key="3">
    <source>
        <dbReference type="Proteomes" id="UP001385892"/>
    </source>
</evidence>
<evidence type="ECO:0000259" key="1">
    <source>
        <dbReference type="Pfam" id="PF01841"/>
    </source>
</evidence>
<accession>A0ABU8WLM5</accession>
<organism evidence="2 3">
    <name type="scientific">Variovorax rhizosphaerae</name>
    <dbReference type="NCBI Taxonomy" id="1836200"/>
    <lineage>
        <taxon>Bacteria</taxon>
        <taxon>Pseudomonadati</taxon>
        <taxon>Pseudomonadota</taxon>
        <taxon>Betaproteobacteria</taxon>
        <taxon>Burkholderiales</taxon>
        <taxon>Comamonadaceae</taxon>
        <taxon>Variovorax</taxon>
    </lineage>
</organism>
<dbReference type="Gene3D" id="3.10.620.30">
    <property type="match status" value="1"/>
</dbReference>
<dbReference type="InterPro" id="IPR038765">
    <property type="entry name" value="Papain-like_cys_pep_sf"/>
</dbReference>
<dbReference type="RefSeq" id="WP_340343557.1">
    <property type="nucleotide sequence ID" value="NZ_JBBKZT010000007.1"/>
</dbReference>
<feature type="domain" description="Transglutaminase-like" evidence="1">
    <location>
        <begin position="30"/>
        <end position="140"/>
    </location>
</feature>
<evidence type="ECO:0000313" key="2">
    <source>
        <dbReference type="EMBL" id="MEJ8848430.1"/>
    </source>
</evidence>
<dbReference type="Proteomes" id="UP001385892">
    <property type="component" value="Unassembled WGS sequence"/>
</dbReference>
<dbReference type="Pfam" id="PF01841">
    <property type="entry name" value="Transglut_core"/>
    <property type="match status" value="1"/>
</dbReference>
<keyword evidence="3" id="KW-1185">Reference proteome</keyword>
<name>A0ABU8WLM5_9BURK</name>
<dbReference type="EMBL" id="JBBKZT010000007">
    <property type="protein sequence ID" value="MEJ8848430.1"/>
    <property type="molecule type" value="Genomic_DNA"/>
</dbReference>
<reference evidence="2 3" key="1">
    <citation type="submission" date="2024-03" db="EMBL/GenBank/DDBJ databases">
        <title>Novel species of the genus Variovorax.</title>
        <authorList>
            <person name="Liu Q."/>
            <person name="Xin Y.-H."/>
        </authorList>
    </citation>
    <scope>NUCLEOTIDE SEQUENCE [LARGE SCALE GENOMIC DNA]</scope>
    <source>
        <strain evidence="2 3">KACC 18900</strain>
    </source>
</reference>
<sequence>MQTTTPGPTPATLAATALIDSDHPGVTAFAAEHARGANDRERAVSLYYAVRDGFRYDPYRVDLSPQGMRASQVIAQGYGWCVPKAALLAAAARAAGIPARVGYADVRNHLSTQRMRETMQTDIFIWHGYTELWLDGAWVKSTPAFNVELCERFGLLPLEWDGRTDSLYHPFDGEGRRHMEYVGERGTYDDMPLERIVSDFATTYPAWQGLAQPGVSFDVDVQREAR</sequence>
<dbReference type="PANTHER" id="PTHR33490:SF3">
    <property type="entry name" value="CONSERVED INTEGRAL MEMBRANE PROTEIN"/>
    <property type="match status" value="1"/>
</dbReference>
<gene>
    <name evidence="2" type="ORF">WKW82_17360</name>
</gene>
<dbReference type="SUPFAM" id="SSF54001">
    <property type="entry name" value="Cysteine proteinases"/>
    <property type="match status" value="1"/>
</dbReference>
<proteinExistence type="predicted"/>
<comment type="caution">
    <text evidence="2">The sequence shown here is derived from an EMBL/GenBank/DDBJ whole genome shotgun (WGS) entry which is preliminary data.</text>
</comment>
<dbReference type="InterPro" id="IPR002931">
    <property type="entry name" value="Transglutaminase-like"/>
</dbReference>
<protein>
    <submittedName>
        <fullName evidence="2">Transglutaminase family protein</fullName>
    </submittedName>
</protein>